<keyword evidence="1" id="KW-1133">Transmembrane helix</keyword>
<dbReference type="Proteomes" id="UP000807769">
    <property type="component" value="Unassembled WGS sequence"/>
</dbReference>
<evidence type="ECO:0000313" key="2">
    <source>
        <dbReference type="EMBL" id="KAG1818175.1"/>
    </source>
</evidence>
<sequence>MLCVLPLLSFALTSFWSLGPLCSIFFVSIGFGVYFLFRDEICDQSNYRLYNIWLMGVHLLPANGRFPVLAW</sequence>
<dbReference type="AlphaFoldDB" id="A0A9P7ED45"/>
<feature type="transmembrane region" description="Helical" evidence="1">
    <location>
        <begin position="15"/>
        <end position="37"/>
    </location>
</feature>
<keyword evidence="3" id="KW-1185">Reference proteome</keyword>
<dbReference type="OrthoDB" id="2668283at2759"/>
<evidence type="ECO:0000256" key="1">
    <source>
        <dbReference type="SAM" id="Phobius"/>
    </source>
</evidence>
<accession>A0A9P7ED45</accession>
<keyword evidence="1" id="KW-0812">Transmembrane</keyword>
<name>A0A9P7ED45_9AGAM</name>
<proteinExistence type="predicted"/>
<dbReference type="EMBL" id="JABBWG010000012">
    <property type="protein sequence ID" value="KAG1818175.1"/>
    <property type="molecule type" value="Genomic_DNA"/>
</dbReference>
<gene>
    <name evidence="2" type="ORF">BJ212DRAFT_1349311</name>
</gene>
<evidence type="ECO:0000313" key="3">
    <source>
        <dbReference type="Proteomes" id="UP000807769"/>
    </source>
</evidence>
<keyword evidence="1" id="KW-0472">Membrane</keyword>
<organism evidence="2 3">
    <name type="scientific">Suillus subaureus</name>
    <dbReference type="NCBI Taxonomy" id="48587"/>
    <lineage>
        <taxon>Eukaryota</taxon>
        <taxon>Fungi</taxon>
        <taxon>Dikarya</taxon>
        <taxon>Basidiomycota</taxon>
        <taxon>Agaricomycotina</taxon>
        <taxon>Agaricomycetes</taxon>
        <taxon>Agaricomycetidae</taxon>
        <taxon>Boletales</taxon>
        <taxon>Suillineae</taxon>
        <taxon>Suillaceae</taxon>
        <taxon>Suillus</taxon>
    </lineage>
</organism>
<reference evidence="2" key="1">
    <citation type="journal article" date="2020" name="New Phytol.">
        <title>Comparative genomics reveals dynamic genome evolution in host specialist ectomycorrhizal fungi.</title>
        <authorList>
            <person name="Lofgren L.A."/>
            <person name="Nguyen N.H."/>
            <person name="Vilgalys R."/>
            <person name="Ruytinx J."/>
            <person name="Liao H.L."/>
            <person name="Branco S."/>
            <person name="Kuo A."/>
            <person name="LaButti K."/>
            <person name="Lipzen A."/>
            <person name="Andreopoulos W."/>
            <person name="Pangilinan J."/>
            <person name="Riley R."/>
            <person name="Hundley H."/>
            <person name="Na H."/>
            <person name="Barry K."/>
            <person name="Grigoriev I.V."/>
            <person name="Stajich J.E."/>
            <person name="Kennedy P.G."/>
        </authorList>
    </citation>
    <scope>NUCLEOTIDE SEQUENCE</scope>
    <source>
        <strain evidence="2">MN1</strain>
    </source>
</reference>
<dbReference type="GeneID" id="64629469"/>
<comment type="caution">
    <text evidence="2">The sequence shown here is derived from an EMBL/GenBank/DDBJ whole genome shotgun (WGS) entry which is preliminary data.</text>
</comment>
<protein>
    <submittedName>
        <fullName evidence="2">Uncharacterized protein</fullName>
    </submittedName>
</protein>
<dbReference type="RefSeq" id="XP_041194235.1">
    <property type="nucleotide sequence ID" value="XM_041335452.1"/>
</dbReference>